<sequence>MPSIYQYLFRYLKTQEVVSFGKSLFVKIGFGMIGTFIFMVLWSITGYLIFTQPGYEQFTGFLPVPTVKALYGLILDQMFWISIYASLKRVIIGILIAFVLGMPLGLLIGFYNKLKMITYPPIQFLRMISPLAWMPIALLVFAEFESAIYFLIAMATVWPIVLNTAFGVSRVNVQWINMARTQGANNIQLILQIIIPSSIPHILASLRLALGIAWIVLVPAEYLGISSGLGYIINDARDTMEYDRLMGIVIAIGIIGMLLDGSIKFVQNALKQGF</sequence>
<dbReference type="RefSeq" id="WP_207689547.1">
    <property type="nucleotide sequence ID" value="NZ_CP061799.1"/>
</dbReference>
<feature type="transmembrane region" description="Helical" evidence="7">
    <location>
        <begin position="124"/>
        <end position="142"/>
    </location>
</feature>
<evidence type="ECO:0000256" key="5">
    <source>
        <dbReference type="ARBA" id="ARBA00022989"/>
    </source>
</evidence>
<feature type="transmembrane region" description="Helical" evidence="7">
    <location>
        <begin position="189"/>
        <end position="206"/>
    </location>
</feature>
<accession>A0A975BE23</accession>
<gene>
    <name evidence="9" type="ORF">dnl_61610</name>
</gene>
<evidence type="ECO:0000256" key="3">
    <source>
        <dbReference type="ARBA" id="ARBA00022475"/>
    </source>
</evidence>
<dbReference type="PANTHER" id="PTHR30151:SF25">
    <property type="entry name" value="TAURINE TRANSPORT SYSTEM PERMEASE PROTEIN TAUC"/>
    <property type="match status" value="1"/>
</dbReference>
<dbReference type="KEGG" id="dli:dnl_61610"/>
<dbReference type="InterPro" id="IPR000515">
    <property type="entry name" value="MetI-like"/>
</dbReference>
<keyword evidence="6 7" id="KW-0472">Membrane</keyword>
<dbReference type="GO" id="GO:0010438">
    <property type="term" value="P:cellular response to sulfur starvation"/>
    <property type="evidence" value="ECO:0007669"/>
    <property type="project" value="TreeGrafter"/>
</dbReference>
<evidence type="ECO:0000259" key="8">
    <source>
        <dbReference type="PROSITE" id="PS50928"/>
    </source>
</evidence>
<keyword evidence="2 7" id="KW-0813">Transport</keyword>
<dbReference type="AlphaFoldDB" id="A0A975BE23"/>
<comment type="subcellular location">
    <subcellularLocation>
        <location evidence="1 7">Cell membrane</location>
        <topology evidence="1 7">Multi-pass membrane protein</topology>
    </subcellularLocation>
</comment>
<keyword evidence="4 7" id="KW-0812">Transmembrane</keyword>
<dbReference type="SUPFAM" id="SSF161098">
    <property type="entry name" value="MetI-like"/>
    <property type="match status" value="1"/>
</dbReference>
<evidence type="ECO:0000313" key="10">
    <source>
        <dbReference type="Proteomes" id="UP000663720"/>
    </source>
</evidence>
<feature type="transmembrane region" description="Helical" evidence="7">
    <location>
        <begin position="90"/>
        <end position="112"/>
    </location>
</feature>
<name>A0A975BE23_9BACT</name>
<evidence type="ECO:0000256" key="4">
    <source>
        <dbReference type="ARBA" id="ARBA00022692"/>
    </source>
</evidence>
<dbReference type="Pfam" id="PF00528">
    <property type="entry name" value="BPD_transp_1"/>
    <property type="match status" value="1"/>
</dbReference>
<dbReference type="FunFam" id="1.10.3720.10:FF:000003">
    <property type="entry name" value="Aliphatic sulfonate ABC transporter permease"/>
    <property type="match status" value="1"/>
</dbReference>
<reference evidence="9" key="1">
    <citation type="journal article" date="2021" name="Microb. Physiol.">
        <title>Proteogenomic Insights into the Physiology of Marine, Sulfate-Reducing, Filamentous Desulfonema limicola and Desulfonema magnum.</title>
        <authorList>
            <person name="Schnaars V."/>
            <person name="Wohlbrand L."/>
            <person name="Scheve S."/>
            <person name="Hinrichs C."/>
            <person name="Reinhardt R."/>
            <person name="Rabus R."/>
        </authorList>
    </citation>
    <scope>NUCLEOTIDE SEQUENCE</scope>
    <source>
        <strain evidence="9">5ac10</strain>
    </source>
</reference>
<evidence type="ECO:0000256" key="7">
    <source>
        <dbReference type="RuleBase" id="RU363032"/>
    </source>
</evidence>
<feature type="transmembrane region" description="Helical" evidence="7">
    <location>
        <begin position="28"/>
        <end position="50"/>
    </location>
</feature>
<evidence type="ECO:0000313" key="9">
    <source>
        <dbReference type="EMBL" id="QTA83746.1"/>
    </source>
</evidence>
<feature type="transmembrane region" description="Helical" evidence="7">
    <location>
        <begin position="148"/>
        <end position="168"/>
    </location>
</feature>
<dbReference type="PROSITE" id="PS50928">
    <property type="entry name" value="ABC_TM1"/>
    <property type="match status" value="1"/>
</dbReference>
<dbReference type="GO" id="GO:0005886">
    <property type="term" value="C:plasma membrane"/>
    <property type="evidence" value="ECO:0007669"/>
    <property type="project" value="UniProtKB-SubCell"/>
</dbReference>
<dbReference type="Proteomes" id="UP000663720">
    <property type="component" value="Chromosome"/>
</dbReference>
<comment type="similarity">
    <text evidence="7">Belongs to the binding-protein-dependent transport system permease family.</text>
</comment>
<feature type="domain" description="ABC transmembrane type-1" evidence="8">
    <location>
        <begin position="83"/>
        <end position="267"/>
    </location>
</feature>
<dbReference type="InterPro" id="IPR035906">
    <property type="entry name" value="MetI-like_sf"/>
</dbReference>
<dbReference type="Gene3D" id="1.10.3720.10">
    <property type="entry name" value="MetI-like"/>
    <property type="match status" value="1"/>
</dbReference>
<feature type="transmembrane region" description="Helical" evidence="7">
    <location>
        <begin position="212"/>
        <end position="233"/>
    </location>
</feature>
<evidence type="ECO:0000256" key="1">
    <source>
        <dbReference type="ARBA" id="ARBA00004651"/>
    </source>
</evidence>
<evidence type="ECO:0000256" key="6">
    <source>
        <dbReference type="ARBA" id="ARBA00023136"/>
    </source>
</evidence>
<keyword evidence="5 7" id="KW-1133">Transmembrane helix</keyword>
<proteinExistence type="inferred from homology"/>
<dbReference type="PANTHER" id="PTHR30151">
    <property type="entry name" value="ALKANE SULFONATE ABC TRANSPORTER-RELATED, MEMBRANE SUBUNIT"/>
    <property type="match status" value="1"/>
</dbReference>
<dbReference type="EMBL" id="CP061799">
    <property type="protein sequence ID" value="QTA83746.1"/>
    <property type="molecule type" value="Genomic_DNA"/>
</dbReference>
<feature type="transmembrane region" description="Helical" evidence="7">
    <location>
        <begin position="245"/>
        <end position="266"/>
    </location>
</feature>
<keyword evidence="3" id="KW-1003">Cell membrane</keyword>
<keyword evidence="10" id="KW-1185">Reference proteome</keyword>
<dbReference type="GO" id="GO:0042918">
    <property type="term" value="P:alkanesulfonate transmembrane transport"/>
    <property type="evidence" value="ECO:0007669"/>
    <property type="project" value="UniProtKB-ARBA"/>
</dbReference>
<feature type="transmembrane region" description="Helical" evidence="7">
    <location>
        <begin position="62"/>
        <end position="84"/>
    </location>
</feature>
<organism evidence="9 10">
    <name type="scientific">Desulfonema limicola</name>
    <dbReference type="NCBI Taxonomy" id="45656"/>
    <lineage>
        <taxon>Bacteria</taxon>
        <taxon>Pseudomonadati</taxon>
        <taxon>Thermodesulfobacteriota</taxon>
        <taxon>Desulfobacteria</taxon>
        <taxon>Desulfobacterales</taxon>
        <taxon>Desulfococcaceae</taxon>
        <taxon>Desulfonema</taxon>
    </lineage>
</organism>
<protein>
    <submittedName>
        <fullName evidence="9">Nitrate ABC transporter, permease protein MetI-like</fullName>
    </submittedName>
</protein>
<evidence type="ECO:0000256" key="2">
    <source>
        <dbReference type="ARBA" id="ARBA00022448"/>
    </source>
</evidence>